<keyword evidence="3" id="KW-1185">Reference proteome</keyword>
<gene>
    <name evidence="2" type="ORF">LX59_01637</name>
</gene>
<sequence length="91" mass="9780">MNKVKVAAVVLVACLPLMSWAAESVSEPVAEVEHYSYGQALDVKEVISIKSLQPEALCGVVEKEMLYKDAQGQQHELVYKAVSNGIGCSNG</sequence>
<proteinExistence type="predicted"/>
<organism evidence="2 3">
    <name type="scientific">Azomonas agilis</name>
    <dbReference type="NCBI Taxonomy" id="116849"/>
    <lineage>
        <taxon>Bacteria</taxon>
        <taxon>Pseudomonadati</taxon>
        <taxon>Pseudomonadota</taxon>
        <taxon>Gammaproteobacteria</taxon>
        <taxon>Pseudomonadales</taxon>
        <taxon>Pseudomonadaceae</taxon>
        <taxon>Azomonas</taxon>
    </lineage>
</organism>
<keyword evidence="1" id="KW-0732">Signal</keyword>
<dbReference type="Gene3D" id="2.30.140.50">
    <property type="entry name" value="Protein of unknown function DUF2790"/>
    <property type="match status" value="1"/>
</dbReference>
<accession>A0A562IL71</accession>
<dbReference type="Proteomes" id="UP000319627">
    <property type="component" value="Unassembled WGS sequence"/>
</dbReference>
<dbReference type="RefSeq" id="WP_170234352.1">
    <property type="nucleotide sequence ID" value="NZ_VLKG01000005.1"/>
</dbReference>
<evidence type="ECO:0000313" key="3">
    <source>
        <dbReference type="Proteomes" id="UP000319627"/>
    </source>
</evidence>
<evidence type="ECO:0000313" key="2">
    <source>
        <dbReference type="EMBL" id="TWH71354.1"/>
    </source>
</evidence>
<reference evidence="2 3" key="1">
    <citation type="submission" date="2019-07" db="EMBL/GenBank/DDBJ databases">
        <title>Genomic Encyclopedia of Type Strains, Phase I: the one thousand microbial genomes (KMG-I) project.</title>
        <authorList>
            <person name="Kyrpides N."/>
        </authorList>
    </citation>
    <scope>NUCLEOTIDE SEQUENCE [LARGE SCALE GENOMIC DNA]</scope>
    <source>
        <strain evidence="2 3">DSM 375</strain>
    </source>
</reference>
<evidence type="ECO:0000256" key="1">
    <source>
        <dbReference type="SAM" id="SignalP"/>
    </source>
</evidence>
<dbReference type="Pfam" id="PF10976">
    <property type="entry name" value="DUF2790"/>
    <property type="match status" value="1"/>
</dbReference>
<feature type="signal peptide" evidence="1">
    <location>
        <begin position="1"/>
        <end position="21"/>
    </location>
</feature>
<dbReference type="EMBL" id="VLKG01000005">
    <property type="protein sequence ID" value="TWH71354.1"/>
    <property type="molecule type" value="Genomic_DNA"/>
</dbReference>
<comment type="caution">
    <text evidence="2">The sequence shown here is derived from an EMBL/GenBank/DDBJ whole genome shotgun (WGS) entry which is preliminary data.</text>
</comment>
<protein>
    <submittedName>
        <fullName evidence="2">Uncharacterized protein DUF2790</fullName>
    </submittedName>
</protein>
<name>A0A562IL71_9GAMM</name>
<dbReference type="InterPro" id="IPR021245">
    <property type="entry name" value="DUF2790"/>
</dbReference>
<feature type="chain" id="PRO_5021842718" evidence="1">
    <location>
        <begin position="22"/>
        <end position="91"/>
    </location>
</feature>
<dbReference type="AlphaFoldDB" id="A0A562IL71"/>